<proteinExistence type="predicted"/>
<dbReference type="GO" id="GO:0006313">
    <property type="term" value="P:DNA transposition"/>
    <property type="evidence" value="ECO:0007669"/>
    <property type="project" value="InterPro"/>
</dbReference>
<dbReference type="InterPro" id="IPR003346">
    <property type="entry name" value="Transposase_20"/>
</dbReference>
<evidence type="ECO:0000313" key="4">
    <source>
        <dbReference type="Proteomes" id="UP000663903"/>
    </source>
</evidence>
<dbReference type="NCBIfam" id="NF033542">
    <property type="entry name" value="transpos_IS110"/>
    <property type="match status" value="1"/>
</dbReference>
<gene>
    <name evidence="3" type="ORF">J1M35_12285</name>
</gene>
<feature type="domain" description="Transposase IS116/IS110/IS902 C-terminal" evidence="2">
    <location>
        <begin position="227"/>
        <end position="302"/>
    </location>
</feature>
<dbReference type="EMBL" id="CP071796">
    <property type="protein sequence ID" value="QTD43920.1"/>
    <property type="molecule type" value="Genomic_DNA"/>
</dbReference>
<dbReference type="Pfam" id="PF01548">
    <property type="entry name" value="DEDD_Tnp_IS110"/>
    <property type="match status" value="1"/>
</dbReference>
<evidence type="ECO:0000259" key="1">
    <source>
        <dbReference type="Pfam" id="PF01548"/>
    </source>
</evidence>
<dbReference type="AlphaFoldDB" id="A0A975H289"/>
<evidence type="ECO:0000313" key="3">
    <source>
        <dbReference type="EMBL" id="QTD43920.1"/>
    </source>
</evidence>
<dbReference type="Proteomes" id="UP000663903">
    <property type="component" value="Chromosome"/>
</dbReference>
<dbReference type="InterPro" id="IPR002525">
    <property type="entry name" value="Transp_IS110-like_N"/>
</dbReference>
<dbReference type="Pfam" id="PF02371">
    <property type="entry name" value="Transposase_20"/>
    <property type="match status" value="1"/>
</dbReference>
<sequence length="365" mass="39706">MSEITPSSVARVGVDLSKRVYHVHAVDLAGRTVLAKALSVERFFAWCASLPSGCLVAMEACGGAHYVARRLRLLSLDARLIAGHFVTPYRRAGRSGKNDANDAAAICEAASRPHMRFVPVKTAEQQGQLAVHRLREGYKAERTALINRIRGLLAEFGMVFAQSPEALRKVLAGVIEDAGNELPGVARLALQRAHLHWIDIELQMAWCDERIAAHVRADARAQKAAALLGIGPTTASALVASVGDLSQFANARQFGAWLGLVPSQNSSGGKASLGRITKRGDDYLRTLLIQGAKSAVMSASKRSDRISQWLVQLKERVGWQKTVVALANKNARILWAVLTREQPFDANHVPERPAARYNMRAQATT</sequence>
<protein>
    <submittedName>
        <fullName evidence="3">IS110 family transposase</fullName>
    </submittedName>
</protein>
<reference evidence="3" key="1">
    <citation type="submission" date="2021-03" db="EMBL/GenBank/DDBJ databases">
        <title>Ottowia sp. 27C isolated from the cloaca of a Giant Asian pond turtle (Heosemys grandis).</title>
        <authorList>
            <person name="Spergser J."/>
            <person name="Busse H.-J."/>
        </authorList>
    </citation>
    <scope>NUCLEOTIDE SEQUENCE</scope>
    <source>
        <strain evidence="3">27C</strain>
    </source>
</reference>
<dbReference type="PANTHER" id="PTHR33055">
    <property type="entry name" value="TRANSPOSASE FOR INSERTION SEQUENCE ELEMENT IS1111A"/>
    <property type="match status" value="1"/>
</dbReference>
<dbReference type="GO" id="GO:0004803">
    <property type="term" value="F:transposase activity"/>
    <property type="evidence" value="ECO:0007669"/>
    <property type="project" value="InterPro"/>
</dbReference>
<evidence type="ECO:0000259" key="2">
    <source>
        <dbReference type="Pfam" id="PF02371"/>
    </source>
</evidence>
<organism evidence="3 4">
    <name type="scientific">Ottowia testudinis</name>
    <dbReference type="NCBI Taxonomy" id="2816950"/>
    <lineage>
        <taxon>Bacteria</taxon>
        <taxon>Pseudomonadati</taxon>
        <taxon>Pseudomonadota</taxon>
        <taxon>Betaproteobacteria</taxon>
        <taxon>Burkholderiales</taxon>
        <taxon>Comamonadaceae</taxon>
        <taxon>Ottowia</taxon>
    </lineage>
</organism>
<dbReference type="RefSeq" id="WP_208007328.1">
    <property type="nucleotide sequence ID" value="NZ_CP071796.1"/>
</dbReference>
<dbReference type="InterPro" id="IPR047650">
    <property type="entry name" value="Transpos_IS110"/>
</dbReference>
<dbReference type="PANTHER" id="PTHR33055:SF3">
    <property type="entry name" value="PUTATIVE TRANSPOSASE FOR IS117-RELATED"/>
    <property type="match status" value="1"/>
</dbReference>
<dbReference type="GO" id="GO:0003677">
    <property type="term" value="F:DNA binding"/>
    <property type="evidence" value="ECO:0007669"/>
    <property type="project" value="InterPro"/>
</dbReference>
<feature type="domain" description="Transposase IS110-like N-terminal" evidence="1">
    <location>
        <begin position="12"/>
        <end position="156"/>
    </location>
</feature>
<accession>A0A975H289</accession>
<keyword evidence="4" id="KW-1185">Reference proteome</keyword>
<dbReference type="KEGG" id="otd:J1M35_12285"/>
<name>A0A975H289_9BURK</name>